<dbReference type="AlphaFoldDB" id="A0A2A6CK88"/>
<organism evidence="1 2">
    <name type="scientific">Pristionchus pacificus</name>
    <name type="common">Parasitic nematode worm</name>
    <dbReference type="NCBI Taxonomy" id="54126"/>
    <lineage>
        <taxon>Eukaryota</taxon>
        <taxon>Metazoa</taxon>
        <taxon>Ecdysozoa</taxon>
        <taxon>Nematoda</taxon>
        <taxon>Chromadorea</taxon>
        <taxon>Rhabditida</taxon>
        <taxon>Rhabditina</taxon>
        <taxon>Diplogasteromorpha</taxon>
        <taxon>Diplogasteroidea</taxon>
        <taxon>Neodiplogasteridae</taxon>
        <taxon>Pristionchus</taxon>
    </lineage>
</organism>
<dbReference type="OrthoDB" id="5858785at2759"/>
<dbReference type="GO" id="GO:0003735">
    <property type="term" value="F:structural constituent of ribosome"/>
    <property type="evidence" value="ECO:0000318"/>
    <property type="project" value="GO_Central"/>
</dbReference>
<reference evidence="2" key="1">
    <citation type="journal article" date="2008" name="Nat. Genet.">
        <title>The Pristionchus pacificus genome provides a unique perspective on nematode lifestyle and parasitism.</title>
        <authorList>
            <person name="Dieterich C."/>
            <person name="Clifton S.W."/>
            <person name="Schuster L.N."/>
            <person name="Chinwalla A."/>
            <person name="Delehaunty K."/>
            <person name="Dinkelacker I."/>
            <person name="Fulton L."/>
            <person name="Fulton R."/>
            <person name="Godfrey J."/>
            <person name="Minx P."/>
            <person name="Mitreva M."/>
            <person name="Roeseler W."/>
            <person name="Tian H."/>
            <person name="Witte H."/>
            <person name="Yang S.P."/>
            <person name="Wilson R.K."/>
            <person name="Sommer R.J."/>
        </authorList>
    </citation>
    <scope>NUCLEOTIDE SEQUENCE [LARGE SCALE GENOMIC DNA]</scope>
    <source>
        <strain evidence="2">PS312</strain>
    </source>
</reference>
<evidence type="ECO:0000313" key="2">
    <source>
        <dbReference type="Proteomes" id="UP000005239"/>
    </source>
</evidence>
<evidence type="ECO:0000313" key="1">
    <source>
        <dbReference type="EnsemblMetazoa" id="PPA41127.1"/>
    </source>
</evidence>
<reference evidence="1" key="2">
    <citation type="submission" date="2022-06" db="UniProtKB">
        <authorList>
            <consortium name="EnsemblMetazoa"/>
        </authorList>
    </citation>
    <scope>IDENTIFICATION</scope>
    <source>
        <strain evidence="1">PS312</strain>
    </source>
</reference>
<dbReference type="GO" id="GO:0006412">
    <property type="term" value="P:translation"/>
    <property type="evidence" value="ECO:0007669"/>
    <property type="project" value="InterPro"/>
</dbReference>
<dbReference type="PANTHER" id="PTHR11710">
    <property type="entry name" value="40S RIBOSOMAL PROTEIN S19"/>
    <property type="match status" value="1"/>
</dbReference>
<dbReference type="GO" id="GO:0022627">
    <property type="term" value="C:cytosolic small ribosomal subunit"/>
    <property type="evidence" value="ECO:0000318"/>
    <property type="project" value="GO_Central"/>
</dbReference>
<protein>
    <submittedName>
        <fullName evidence="1">Uncharacterized protein</fullName>
    </submittedName>
</protein>
<dbReference type="InterPro" id="IPR001266">
    <property type="entry name" value="Ribosomal_eS19"/>
</dbReference>
<accession>A0A8R1UXB3</accession>
<dbReference type="EnsemblMetazoa" id="PPA41127.1">
    <property type="protein sequence ID" value="PPA41127.1"/>
    <property type="gene ID" value="WBGene00279496"/>
</dbReference>
<dbReference type="Proteomes" id="UP000005239">
    <property type="component" value="Unassembled WGS sequence"/>
</dbReference>
<proteinExistence type="predicted"/>
<name>A0A2A6CK88_PRIPA</name>
<gene>
    <name evidence="1" type="primary">WBGene00279496</name>
</gene>
<dbReference type="PANTHER" id="PTHR11710:SF0">
    <property type="entry name" value="40S RIBOSOMAL PROTEIN S19"/>
    <property type="match status" value="1"/>
</dbReference>
<keyword evidence="2" id="KW-1185">Reference proteome</keyword>
<dbReference type="GO" id="GO:0000028">
    <property type="term" value="P:ribosomal small subunit assembly"/>
    <property type="evidence" value="ECO:0000318"/>
    <property type="project" value="GO_Central"/>
</dbReference>
<dbReference type="GO" id="GO:0003723">
    <property type="term" value="F:RNA binding"/>
    <property type="evidence" value="ECO:0000318"/>
    <property type="project" value="GO_Central"/>
</dbReference>
<sequence>QCSLRKSLLLVLLFNLITCHKHLLPKELMLIGGGGISSPSSTVRGGRFKRGWRQQESQRLESSAQSFIRVGTMNAMKIADLDYKMRRIYALHMADKFAAELDRAFVSHELSGIVLAGFSKSQHCWEIRVENVVKKKHIHHFMESTGMNSINEVRARTKIYIDHCCVGDVMVAHVVHSDPFNTIRGSLLLTPEISSSMKNSMSIMTFQRNSSFRTTTRLCRLKNASPRSATHRFAEEEDSDNGLDIVEQKGTGPRITTTSRITVKDESEYFAHSPKKGEIRKKLGRYDMWASECEILDRLFEYSSKLLFNLKCRTCSERKKLTRCHFETQKKGDSMKQVVYDSILGQSDCQSCQGSRQILNVTSTAWFIPVDISLQKESPSRCDEIPKEIK</sequence>
<accession>A0A2A6CK88</accession>